<sequence>MIISLVKYLTPKPFNVEGKRRMAIVKSKAAGNSGYRDLFEKLGSVVNDTLNVLPNKQQAGAVAVAVESFSDFGIDRDAFQHSYDTTFGEVQRVATESAFALASEADTQGGAAYGFAVPHIRAAQKRVATEAAAVLLQGHNNVGGYYSNIGETGAGFKADDVIRHEQITSGPAGAIPVVPSRALPAMESFDEKVTDEWRQHSYSIAMTAAKQHEFNELFYKTQILTPDNAGFIMTVRRNVVWDGWKAPDQSGDAGDFQKRNILEGLLNHEILETDTTDLIPCLQSGKNEKYFIDPTLVAPTTVEQSGEEFQTNYLAFNVGSFSLINLAQTPSRMQKGTPNHTDSLDSRIALGELIVKVSKGGVNEAVDFDVNRSNFAQYLATREMNFRQTTVKFHNDSLPITPDTKLHSKAASAILKPLQDAGYTIHLSIKVDGEMNVESGNGDTRAPELRIAKAFNAQGQEVALSDATLAPLIAGITFSPAGYSLESRLTNINQLERGLLIDSDVMKHGFMIPTLSPLCIMKPALTDDEKVYPRMEALQNAYRLQLRNAGVTTLLNRVDTLERYLGQDTAHPLESQPGLEGLGQYYVRPYFRRIKLDVQAELNSTNSAGRVEDIQGLFVSVIQEAIYRADLKTGYSAALETAFPGSNPKPHVAIGTDKRLPNYLMIQGDDRTTGIGFDFTVASISDLRMKDKVIMTFTLPRESEIHPLDHGILGMIPEYIVNFAMIREQRIANEIRLTPRYRHFHFLPLMIVIDVLNLEAAIAERTTYSTIAKVSGDITTTDATPAP</sequence>
<dbReference type="Proteomes" id="UP000204235">
    <property type="component" value="Segment"/>
</dbReference>
<reference evidence="1 2" key="1">
    <citation type="journal article" date="2014" name="FEMS Microbiol. Lett.">
        <title>The genome of the Erwinia amylovora phage PhiEaH1 reveals greater diversity and broadens the applicability of phages for the treatment of fire blight.</title>
        <authorList>
            <person name="Meczker K."/>
            <person name="Domotor D."/>
            <person name="Vass J."/>
            <person name="Rakhely G."/>
            <person name="Schneider G."/>
            <person name="Kovacs T."/>
        </authorList>
    </citation>
    <scope>NUCLEOTIDE SEQUENCE [LARGE SCALE GENOMIC DNA]</scope>
</reference>
<protein>
    <submittedName>
        <fullName evidence="1">Major head protein</fullName>
    </submittedName>
</protein>
<dbReference type="GeneID" id="18501104"/>
<name>W8CZG8_9CAUD</name>
<dbReference type="KEGG" id="vg:18501104"/>
<dbReference type="InterPro" id="IPR057920">
    <property type="entry name" value="PhiKZ_MCP"/>
</dbReference>
<evidence type="ECO:0000313" key="2">
    <source>
        <dbReference type="Proteomes" id="UP000204235"/>
    </source>
</evidence>
<evidence type="ECO:0000313" key="1">
    <source>
        <dbReference type="EMBL" id="AGX01937.1"/>
    </source>
</evidence>
<dbReference type="EMBL" id="KF623294">
    <property type="protein sequence ID" value="AGX01937.1"/>
    <property type="molecule type" value="Genomic_DNA"/>
</dbReference>
<proteinExistence type="predicted"/>
<dbReference type="OrthoDB" id="2084at10239"/>
<accession>W8CZG8</accession>
<dbReference type="RefSeq" id="YP_009010268.1">
    <property type="nucleotide sequence ID" value="NC_023610.1"/>
</dbReference>
<dbReference type="Pfam" id="PF25620">
    <property type="entry name" value="PhiKZ_MCP"/>
    <property type="match status" value="1"/>
</dbReference>
<organism evidence="1 2">
    <name type="scientific">Erwinia phage PhiEaH1</name>
    <dbReference type="NCBI Taxonomy" id="1401669"/>
    <lineage>
        <taxon>Viruses</taxon>
        <taxon>Duplodnaviria</taxon>
        <taxon>Heunggongvirae</taxon>
        <taxon>Uroviricota</taxon>
        <taxon>Caudoviricetes</taxon>
        <taxon>Chimalliviridae</taxon>
        <taxon>Iapetusvirus</taxon>
        <taxon>Iapetusvirus EaH1</taxon>
    </lineage>
</organism>
<keyword evidence="2" id="KW-1185">Reference proteome</keyword>